<dbReference type="GO" id="GO:0005975">
    <property type="term" value="P:carbohydrate metabolic process"/>
    <property type="evidence" value="ECO:0007669"/>
    <property type="project" value="InterPro"/>
</dbReference>
<dbReference type="RefSeq" id="WP_048549969.1">
    <property type="nucleotide sequence ID" value="NZ_HF570958.1"/>
</dbReference>
<dbReference type="GO" id="GO:0004553">
    <property type="term" value="F:hydrolase activity, hydrolyzing O-glycosyl compounds"/>
    <property type="evidence" value="ECO:0007669"/>
    <property type="project" value="TreeGrafter"/>
</dbReference>
<keyword evidence="3" id="KW-0378">Hydrolase</keyword>
<dbReference type="InterPro" id="IPR008928">
    <property type="entry name" value="6-hairpin_glycosidase_sf"/>
</dbReference>
<evidence type="ECO:0000313" key="4">
    <source>
        <dbReference type="Proteomes" id="UP000035721"/>
    </source>
</evidence>
<dbReference type="Gene3D" id="1.50.10.10">
    <property type="match status" value="1"/>
</dbReference>
<feature type="domain" description="Trehalase-like N-terminal" evidence="2">
    <location>
        <begin position="2"/>
        <end position="106"/>
    </location>
</feature>
<dbReference type="Pfam" id="PF00723">
    <property type="entry name" value="Glyco_hydro_15"/>
    <property type="match status" value="1"/>
</dbReference>
<feature type="domain" description="GH15-like" evidence="1">
    <location>
        <begin position="227"/>
        <end position="593"/>
    </location>
</feature>
<protein>
    <submittedName>
        <fullName evidence="3">Glycoside hydrolase 15-related</fullName>
    </submittedName>
</protein>
<dbReference type="InterPro" id="IPR012341">
    <property type="entry name" value="6hp_glycosidase-like_sf"/>
</dbReference>
<organism evidence="3 4">
    <name type="scientific">Nostocoides japonicum T1-X7</name>
    <dbReference type="NCBI Taxonomy" id="1194083"/>
    <lineage>
        <taxon>Bacteria</taxon>
        <taxon>Bacillati</taxon>
        <taxon>Actinomycetota</taxon>
        <taxon>Actinomycetes</taxon>
        <taxon>Micrococcales</taxon>
        <taxon>Intrasporangiaceae</taxon>
        <taxon>Nostocoides</taxon>
    </lineage>
</organism>
<comment type="caution">
    <text evidence="3">The sequence shown here is derived from an EMBL/GenBank/DDBJ whole genome shotgun (WGS) entry which is preliminary data.</text>
</comment>
<dbReference type="Pfam" id="PF19291">
    <property type="entry name" value="TREH_N"/>
    <property type="match status" value="1"/>
</dbReference>
<dbReference type="PANTHER" id="PTHR31616">
    <property type="entry name" value="TREHALASE"/>
    <property type="match status" value="1"/>
</dbReference>
<gene>
    <name evidence="3" type="ORF">BN12_130050</name>
</gene>
<reference evidence="3 4" key="1">
    <citation type="journal article" date="2013" name="ISME J.">
        <title>A metabolic model for members of the genus Tetrasphaera involved in enhanced biological phosphorus removal.</title>
        <authorList>
            <person name="Kristiansen R."/>
            <person name="Nguyen H.T.T."/>
            <person name="Saunders A.M."/>
            <person name="Nielsen J.L."/>
            <person name="Wimmer R."/>
            <person name="Le V.Q."/>
            <person name="McIlroy S.J."/>
            <person name="Petrovski S."/>
            <person name="Seviour R.J."/>
            <person name="Calteau A."/>
            <person name="Nielsen K.L."/>
            <person name="Nielsen P.H."/>
        </authorList>
    </citation>
    <scope>NUCLEOTIDE SEQUENCE [LARGE SCALE GENOMIC DNA]</scope>
    <source>
        <strain evidence="3 4">T1-X7</strain>
    </source>
</reference>
<accession>A0A077LTH3</accession>
<keyword evidence="4" id="KW-1185">Reference proteome</keyword>
<dbReference type="PANTHER" id="PTHR31616:SF0">
    <property type="entry name" value="GLUCAN 1,4-ALPHA-GLUCOSIDASE"/>
    <property type="match status" value="1"/>
</dbReference>
<dbReference type="STRING" id="1194083.BN12_130050"/>
<dbReference type="AlphaFoldDB" id="A0A077LTH3"/>
<dbReference type="SUPFAM" id="SSF48208">
    <property type="entry name" value="Six-hairpin glycosidases"/>
    <property type="match status" value="1"/>
</dbReference>
<dbReference type="Proteomes" id="UP000035721">
    <property type="component" value="Unassembled WGS sequence"/>
</dbReference>
<sequence>MTTPIEDYALIGDLGTAALVSREGSIDWLCLPRFDSPACFAALLGEPDHGRWLLTPVDDATTHRSYRDTSSILETVHTSETGSVKVTDLMPIGDGRSDILRIVEGLDGTVRMRHEWIVRFGYGRIRPWVTRGSGFGMHDDVLTAIAGPDMLVLRGTRLPRPDKSRSKTGVAGVHRDEFPVSKGQVYTFSLTWVPAYSGIPDDISTSDRIRETFDFARDFAEHSIYDGPYRDVVVRSLLTLRLLTDAVSGGIVAAPTTSLPEDPGGERNWDYRYCWLRDASLTLDALLSSGHVRSTKLWRDWLVRAIAGDPEDMQIMYRVDGGRDLSEYELDHLPGYAGSRPVRVGNAAVGQTQTDVLGEVMIALENARSKGLQESKQSWAVQKTLIDNLLTRWDAPDNGLWEIRGPKRHFTHSRVMVWAAFDRAVRGIEVHGYKGPLKKWRAARDRVRAEILEKGFDTERNTFTQHYDTTEVDASLLLIPIVGFLPPDDPRVVGTIAAVEEDLLHEGLLMRYRTGSGVDGLTGDEHPFLACSWWLVTAYAMSGRLDEADALMDRLVGLLNDVGLVSEEYDPIRQRMIGNFPQAFSHLALVDAAFALDSAHAAAEGREATTIEGSRAGTVGR</sequence>
<dbReference type="InterPro" id="IPR045582">
    <property type="entry name" value="Trehalase-like_N"/>
</dbReference>
<evidence type="ECO:0000259" key="1">
    <source>
        <dbReference type="Pfam" id="PF00723"/>
    </source>
</evidence>
<proteinExistence type="predicted"/>
<dbReference type="EMBL" id="CAJB01000035">
    <property type="protein sequence ID" value="CCH76511.1"/>
    <property type="molecule type" value="Genomic_DNA"/>
</dbReference>
<name>A0A077LTH3_9MICO</name>
<evidence type="ECO:0000259" key="2">
    <source>
        <dbReference type="Pfam" id="PF19291"/>
    </source>
</evidence>
<dbReference type="InterPro" id="IPR011613">
    <property type="entry name" value="GH15-like"/>
</dbReference>
<dbReference type="OrthoDB" id="3902805at2"/>
<evidence type="ECO:0000313" key="3">
    <source>
        <dbReference type="EMBL" id="CCH76511.1"/>
    </source>
</evidence>